<sequence length="293" mass="31872">MNLGAGDDYLEIGGKITANNTYLDGGDGTDSLYLKDYTKQQYESDFVANYQSWRIKNFETITFKDVDTYKIDNDGKLGDKVEAKGYKYDITVNAQLTDTDGSEKLSDVTLKNIPDGSKLFGADKQEILANSDGAYTLKIDETGKAKLTLESQDKLSEDELNSIKASATSTEDSNGDSATTTVSRNLGKDIDLSGLKDILEEQKTGDIDLSKNGSQDKLTLTLDDVLKLSGDDGKIKITGDMFDSVSFKDTIDKNGQEQSCSKTEGVVEDKGFDSGDESLKVKVEQPISDGITN</sequence>
<evidence type="ECO:0000313" key="4">
    <source>
        <dbReference type="EMBL" id="WNL25595.1"/>
    </source>
</evidence>
<dbReference type="EMBL" id="CP134844">
    <property type="protein sequence ID" value="WNL12493.1"/>
    <property type="molecule type" value="Genomic_DNA"/>
</dbReference>
<dbReference type="EMBL" id="CP134851">
    <property type="protein sequence ID" value="WNL23512.1"/>
    <property type="molecule type" value="Genomic_DNA"/>
</dbReference>
<feature type="region of interest" description="Disordered" evidence="1">
    <location>
        <begin position="255"/>
        <end position="274"/>
    </location>
</feature>
<reference evidence="3" key="1">
    <citation type="submission" date="2023-09" db="EMBL/GenBank/DDBJ databases">
        <title>Arcobacter tbilisiensis sp. nov. isolated from chicken meat in Tbilisi, Georgia.</title>
        <authorList>
            <person name="Matthias R."/>
            <person name="Zautner A.E."/>
        </authorList>
    </citation>
    <scope>NUCLEOTIDE SEQUENCE</scope>
    <source>
        <strain evidence="4">LEO 70</strain>
        <strain evidence="3">LEO 74</strain>
    </source>
</reference>
<evidence type="ECO:0000256" key="1">
    <source>
        <dbReference type="SAM" id="MobiDB-lite"/>
    </source>
</evidence>
<accession>A0AA96D851</accession>
<evidence type="ECO:0000313" key="2">
    <source>
        <dbReference type="EMBL" id="WNL12493.1"/>
    </source>
</evidence>
<feature type="compositionally biased region" description="Basic and acidic residues" evidence="1">
    <location>
        <begin position="265"/>
        <end position="274"/>
    </location>
</feature>
<name>A0AA96D851_9BACT</name>
<dbReference type="AlphaFoldDB" id="A0AA96D851"/>
<organism evidence="3">
    <name type="scientific">Arcobacter sp. AZ-2023</name>
    <dbReference type="NCBI Taxonomy" id="3074453"/>
    <lineage>
        <taxon>Bacteria</taxon>
        <taxon>Pseudomonadati</taxon>
        <taxon>Campylobacterota</taxon>
        <taxon>Epsilonproteobacteria</taxon>
        <taxon>Campylobacterales</taxon>
        <taxon>Arcobacteraceae</taxon>
        <taxon>Arcobacter</taxon>
    </lineage>
</organism>
<dbReference type="EMBL" id="CP134852">
    <property type="protein sequence ID" value="WNL25595.1"/>
    <property type="molecule type" value="Genomic_DNA"/>
</dbReference>
<evidence type="ECO:0000313" key="3">
    <source>
        <dbReference type="EMBL" id="WNL23512.1"/>
    </source>
</evidence>
<gene>
    <name evidence="2" type="ORF">RJG52_00100</name>
    <name evidence="3" type="ORF">RJG55_00100</name>
    <name evidence="4" type="ORF">RJG57_11210</name>
</gene>
<proteinExistence type="predicted"/>
<dbReference type="InterPro" id="IPR049531">
    <property type="entry name" value="AFP_rpt"/>
</dbReference>
<dbReference type="Pfam" id="PF18815">
    <property type="entry name" value="AFP_2"/>
    <property type="match status" value="1"/>
</dbReference>
<dbReference type="Gene3D" id="2.160.20.160">
    <property type="match status" value="1"/>
</dbReference>
<reference evidence="2" key="2">
    <citation type="submission" date="2023-09" db="EMBL/GenBank/DDBJ databases">
        <title>Characterization of Arcobacter Isolates from Retail Chicken Sold in Supermarkets in Tbilisi, Georgia.</title>
        <authorList>
            <person name="Matthias R."/>
            <person name="Zautner A.E."/>
        </authorList>
    </citation>
    <scope>NUCLEOTIDE SEQUENCE</scope>
    <source>
        <strain evidence="2">LEO 109</strain>
    </source>
</reference>
<protein>
    <submittedName>
        <fullName evidence="3">Uncharacterized protein</fullName>
    </submittedName>
</protein>